<evidence type="ECO:0000259" key="1">
    <source>
        <dbReference type="Pfam" id="PF13673"/>
    </source>
</evidence>
<dbReference type="Pfam" id="PF13673">
    <property type="entry name" value="Acetyltransf_10"/>
    <property type="match status" value="1"/>
</dbReference>
<gene>
    <name evidence="2" type="ORF">ABVK25_003944</name>
</gene>
<reference evidence="2 3" key="1">
    <citation type="submission" date="2024-09" db="EMBL/GenBank/DDBJ databases">
        <title>Rethinking Asexuality: The Enigmatic Case of Functional Sexual Genes in Lepraria (Stereocaulaceae).</title>
        <authorList>
            <person name="Doellman M."/>
            <person name="Sun Y."/>
            <person name="Barcenas-Pena A."/>
            <person name="Lumbsch H.T."/>
            <person name="Grewe F."/>
        </authorList>
    </citation>
    <scope>NUCLEOTIDE SEQUENCE [LARGE SCALE GENOMIC DNA]</scope>
    <source>
        <strain evidence="2 3">Grewe 0041</strain>
    </source>
</reference>
<comment type="caution">
    <text evidence="2">The sequence shown here is derived from an EMBL/GenBank/DDBJ whole genome shotgun (WGS) entry which is preliminary data.</text>
</comment>
<dbReference type="PANTHER" id="PTHR42791">
    <property type="entry name" value="GNAT FAMILY ACETYLTRANSFERASE"/>
    <property type="match status" value="1"/>
</dbReference>
<accession>A0ABR4BD28</accession>
<name>A0ABR4BD28_9LECA</name>
<evidence type="ECO:0000313" key="3">
    <source>
        <dbReference type="Proteomes" id="UP001590951"/>
    </source>
</evidence>
<evidence type="ECO:0000313" key="2">
    <source>
        <dbReference type="EMBL" id="KAL2055700.1"/>
    </source>
</evidence>
<dbReference type="Proteomes" id="UP001590951">
    <property type="component" value="Unassembled WGS sequence"/>
</dbReference>
<dbReference type="InterPro" id="IPR016181">
    <property type="entry name" value="Acyl_CoA_acyltransferase"/>
</dbReference>
<dbReference type="EMBL" id="JBHFEH010000010">
    <property type="protein sequence ID" value="KAL2055700.1"/>
    <property type="molecule type" value="Genomic_DNA"/>
</dbReference>
<dbReference type="Gene3D" id="3.40.630.30">
    <property type="match status" value="1"/>
</dbReference>
<dbReference type="InterPro" id="IPR000182">
    <property type="entry name" value="GNAT_dom"/>
</dbReference>
<dbReference type="PANTHER" id="PTHR42791:SF2">
    <property type="entry name" value="N-ACETYLTRANSFERASE DOMAIN-CONTAINING PROTEIN"/>
    <property type="match status" value="1"/>
</dbReference>
<protein>
    <recommendedName>
        <fullName evidence="1">N-acetyltransferase domain-containing protein</fullName>
    </recommendedName>
</protein>
<dbReference type="SUPFAM" id="SSF55729">
    <property type="entry name" value="Acyl-CoA N-acyltransferases (Nat)"/>
    <property type="match status" value="1"/>
</dbReference>
<dbReference type="CDD" id="cd04301">
    <property type="entry name" value="NAT_SF"/>
    <property type="match status" value="1"/>
</dbReference>
<sequence>MPEGTNTTLMHDFEAETQRMRNEYVNSEEDYVLRATATLPEYQGRGCASALLKAGLEKVDAEGRKVFLEATPQGHPLYIKFGWIDVDKMAFDLKNGSLKSKLDTSLPPKDLTPDGFKERKAQALLSVLSHVCGLRRNFDHAVI</sequence>
<organism evidence="2 3">
    <name type="scientific">Lepraria finkii</name>
    <dbReference type="NCBI Taxonomy" id="1340010"/>
    <lineage>
        <taxon>Eukaryota</taxon>
        <taxon>Fungi</taxon>
        <taxon>Dikarya</taxon>
        <taxon>Ascomycota</taxon>
        <taxon>Pezizomycotina</taxon>
        <taxon>Lecanoromycetes</taxon>
        <taxon>OSLEUM clade</taxon>
        <taxon>Lecanoromycetidae</taxon>
        <taxon>Lecanorales</taxon>
        <taxon>Lecanorineae</taxon>
        <taxon>Stereocaulaceae</taxon>
        <taxon>Lepraria</taxon>
    </lineage>
</organism>
<feature type="domain" description="N-acetyltransferase" evidence="1">
    <location>
        <begin position="35"/>
        <end position="87"/>
    </location>
</feature>
<proteinExistence type="predicted"/>
<keyword evidence="3" id="KW-1185">Reference proteome</keyword>
<dbReference type="InterPro" id="IPR052523">
    <property type="entry name" value="Trichothecene_AcTrans"/>
</dbReference>